<organism evidence="1 2">
    <name type="scientific">Hebeloma cylindrosporum</name>
    <dbReference type="NCBI Taxonomy" id="76867"/>
    <lineage>
        <taxon>Eukaryota</taxon>
        <taxon>Fungi</taxon>
        <taxon>Dikarya</taxon>
        <taxon>Basidiomycota</taxon>
        <taxon>Agaricomycotina</taxon>
        <taxon>Agaricomycetes</taxon>
        <taxon>Agaricomycetidae</taxon>
        <taxon>Agaricales</taxon>
        <taxon>Agaricineae</taxon>
        <taxon>Hymenogastraceae</taxon>
        <taxon>Hebeloma</taxon>
    </lineage>
</organism>
<keyword evidence="2" id="KW-1185">Reference proteome</keyword>
<sequence length="167" mass="19227">MNIPVSPNTRGALVDPHIQKSEGSHLMLRLMDGEFLCLQIIKPFLPCTKSQVVLVRPESARRAVPQELVHKIFDPRYLNDRIPSTPGYPPHLWTLEAEIEAARYRQEIAEGKRPDSNGLLNKPDHEDEAYFWEDYFYKVMKESWECETLAFSRLTSVQGTAIPKLYG</sequence>
<accession>A0A0C2XEF8</accession>
<proteinExistence type="predicted"/>
<evidence type="ECO:0000313" key="2">
    <source>
        <dbReference type="Proteomes" id="UP000053424"/>
    </source>
</evidence>
<reference evidence="1 2" key="1">
    <citation type="submission" date="2014-04" db="EMBL/GenBank/DDBJ databases">
        <authorList>
            <consortium name="DOE Joint Genome Institute"/>
            <person name="Kuo A."/>
            <person name="Gay G."/>
            <person name="Dore J."/>
            <person name="Kohler A."/>
            <person name="Nagy L.G."/>
            <person name="Floudas D."/>
            <person name="Copeland A."/>
            <person name="Barry K.W."/>
            <person name="Cichocki N."/>
            <person name="Veneault-Fourrey C."/>
            <person name="LaButti K."/>
            <person name="Lindquist E.A."/>
            <person name="Lipzen A."/>
            <person name="Lundell T."/>
            <person name="Morin E."/>
            <person name="Murat C."/>
            <person name="Sun H."/>
            <person name="Tunlid A."/>
            <person name="Henrissat B."/>
            <person name="Grigoriev I.V."/>
            <person name="Hibbett D.S."/>
            <person name="Martin F."/>
            <person name="Nordberg H.P."/>
            <person name="Cantor M.N."/>
            <person name="Hua S.X."/>
        </authorList>
    </citation>
    <scope>NUCLEOTIDE SEQUENCE [LARGE SCALE GENOMIC DNA]</scope>
    <source>
        <strain evidence="2">h7</strain>
    </source>
</reference>
<name>A0A0C2XEF8_HEBCY</name>
<dbReference type="STRING" id="686832.A0A0C2XEF8"/>
<evidence type="ECO:0000313" key="1">
    <source>
        <dbReference type="EMBL" id="KIM36298.1"/>
    </source>
</evidence>
<dbReference type="HOGENOM" id="CLU_1594737_0_0_1"/>
<dbReference type="AlphaFoldDB" id="A0A0C2XEF8"/>
<gene>
    <name evidence="1" type="ORF">M413DRAFT_31721</name>
</gene>
<reference evidence="2" key="2">
    <citation type="submission" date="2015-01" db="EMBL/GenBank/DDBJ databases">
        <title>Evolutionary Origins and Diversification of the Mycorrhizal Mutualists.</title>
        <authorList>
            <consortium name="DOE Joint Genome Institute"/>
            <consortium name="Mycorrhizal Genomics Consortium"/>
            <person name="Kohler A."/>
            <person name="Kuo A."/>
            <person name="Nagy L.G."/>
            <person name="Floudas D."/>
            <person name="Copeland A."/>
            <person name="Barry K.W."/>
            <person name="Cichocki N."/>
            <person name="Veneault-Fourrey C."/>
            <person name="LaButti K."/>
            <person name="Lindquist E.A."/>
            <person name="Lipzen A."/>
            <person name="Lundell T."/>
            <person name="Morin E."/>
            <person name="Murat C."/>
            <person name="Riley R."/>
            <person name="Ohm R."/>
            <person name="Sun H."/>
            <person name="Tunlid A."/>
            <person name="Henrissat B."/>
            <person name="Grigoriev I.V."/>
            <person name="Hibbett D.S."/>
            <person name="Martin F."/>
        </authorList>
    </citation>
    <scope>NUCLEOTIDE SEQUENCE [LARGE SCALE GENOMIC DNA]</scope>
    <source>
        <strain evidence="2">h7</strain>
    </source>
</reference>
<dbReference type="Proteomes" id="UP000053424">
    <property type="component" value="Unassembled WGS sequence"/>
</dbReference>
<dbReference type="OrthoDB" id="3269050at2759"/>
<protein>
    <submittedName>
        <fullName evidence="1">Uncharacterized protein</fullName>
    </submittedName>
</protein>
<dbReference type="EMBL" id="KN831806">
    <property type="protein sequence ID" value="KIM36298.1"/>
    <property type="molecule type" value="Genomic_DNA"/>
</dbReference>